<comment type="caution">
    <text evidence="2">The sequence shown here is derived from an EMBL/GenBank/DDBJ whole genome shotgun (WGS) entry which is preliminary data.</text>
</comment>
<reference evidence="2 3" key="1">
    <citation type="submission" date="2019-03" db="EMBL/GenBank/DDBJ databases">
        <title>First draft genome of Liparis tanakae, snailfish: a comprehensive survey of snailfish specific genes.</title>
        <authorList>
            <person name="Kim W."/>
            <person name="Song I."/>
            <person name="Jeong J.-H."/>
            <person name="Kim D."/>
            <person name="Kim S."/>
            <person name="Ryu S."/>
            <person name="Song J.Y."/>
            <person name="Lee S.K."/>
        </authorList>
    </citation>
    <scope>NUCLEOTIDE SEQUENCE [LARGE SCALE GENOMIC DNA]</scope>
    <source>
        <tissue evidence="2">Muscle</tissue>
    </source>
</reference>
<sequence length="84" mass="8407">MPSLKSCSGSSCSPAAVGQRRGRGGHRSQRPERPRDGPHALTSPGCRRSGSPLKQPLSSCGRGAGGQREGSGTQLVAIAAALGG</sequence>
<feature type="region of interest" description="Disordered" evidence="1">
    <location>
        <begin position="1"/>
        <end position="71"/>
    </location>
</feature>
<dbReference type="Proteomes" id="UP000314294">
    <property type="component" value="Unassembled WGS sequence"/>
</dbReference>
<evidence type="ECO:0000313" key="3">
    <source>
        <dbReference type="Proteomes" id="UP000314294"/>
    </source>
</evidence>
<protein>
    <submittedName>
        <fullName evidence="2">Uncharacterized protein</fullName>
    </submittedName>
</protein>
<name>A0A4Z2FQF0_9TELE</name>
<dbReference type="EMBL" id="SRLO01000964">
    <property type="protein sequence ID" value="TNN43466.1"/>
    <property type="molecule type" value="Genomic_DNA"/>
</dbReference>
<feature type="compositionally biased region" description="Low complexity" evidence="1">
    <location>
        <begin position="1"/>
        <end position="13"/>
    </location>
</feature>
<evidence type="ECO:0000313" key="2">
    <source>
        <dbReference type="EMBL" id="TNN43466.1"/>
    </source>
</evidence>
<evidence type="ECO:0000256" key="1">
    <source>
        <dbReference type="SAM" id="MobiDB-lite"/>
    </source>
</evidence>
<gene>
    <name evidence="2" type="ORF">EYF80_046354</name>
</gene>
<accession>A0A4Z2FQF0</accession>
<organism evidence="2 3">
    <name type="scientific">Liparis tanakae</name>
    <name type="common">Tanaka's snailfish</name>
    <dbReference type="NCBI Taxonomy" id="230148"/>
    <lineage>
        <taxon>Eukaryota</taxon>
        <taxon>Metazoa</taxon>
        <taxon>Chordata</taxon>
        <taxon>Craniata</taxon>
        <taxon>Vertebrata</taxon>
        <taxon>Euteleostomi</taxon>
        <taxon>Actinopterygii</taxon>
        <taxon>Neopterygii</taxon>
        <taxon>Teleostei</taxon>
        <taxon>Neoteleostei</taxon>
        <taxon>Acanthomorphata</taxon>
        <taxon>Eupercaria</taxon>
        <taxon>Perciformes</taxon>
        <taxon>Cottioidei</taxon>
        <taxon>Cottales</taxon>
        <taxon>Liparidae</taxon>
        <taxon>Liparis</taxon>
    </lineage>
</organism>
<feature type="compositionally biased region" description="Basic and acidic residues" evidence="1">
    <location>
        <begin position="29"/>
        <end position="38"/>
    </location>
</feature>
<keyword evidence="3" id="KW-1185">Reference proteome</keyword>
<dbReference type="AlphaFoldDB" id="A0A4Z2FQF0"/>
<proteinExistence type="predicted"/>